<reference evidence="6" key="1">
    <citation type="submission" date="2023-09" db="UniProtKB">
        <authorList>
            <consortium name="Ensembl"/>
        </authorList>
    </citation>
    <scope>IDENTIFICATION</scope>
</reference>
<sequence>MDALTVLPSNFGYVILTYLYSWIMLGYLAVKVGGARKKYNVKYPTMYSDKEQVFNCIQRAHQNTLEVYPQWLVFQTIAALVYPSSSNVSVRVNKQIFLDHRGVSTTFFLCGGLGVHSKTEVMVINKQSL</sequence>
<dbReference type="InterPro" id="IPR023352">
    <property type="entry name" value="MAPEG-like_dom_sf"/>
</dbReference>
<evidence type="ECO:0000256" key="3">
    <source>
        <dbReference type="ARBA" id="ARBA00022989"/>
    </source>
</evidence>
<evidence type="ECO:0000256" key="1">
    <source>
        <dbReference type="ARBA" id="ARBA00004141"/>
    </source>
</evidence>
<dbReference type="Pfam" id="PF01124">
    <property type="entry name" value="MAPEG"/>
    <property type="match status" value="1"/>
</dbReference>
<dbReference type="PANTHER" id="PTHR10250">
    <property type="entry name" value="MICROSOMAL GLUTATHIONE S-TRANSFERASE"/>
    <property type="match status" value="1"/>
</dbReference>
<dbReference type="InterPro" id="IPR050997">
    <property type="entry name" value="MAPEG"/>
</dbReference>
<feature type="transmembrane region" description="Helical" evidence="5">
    <location>
        <begin position="12"/>
        <end position="30"/>
    </location>
</feature>
<evidence type="ECO:0000256" key="2">
    <source>
        <dbReference type="ARBA" id="ARBA00022692"/>
    </source>
</evidence>
<protein>
    <submittedName>
        <fullName evidence="6">Microsomal glutathione S-transferase 3-like</fullName>
    </submittedName>
</protein>
<dbReference type="GO" id="GO:0005783">
    <property type="term" value="C:endoplasmic reticulum"/>
    <property type="evidence" value="ECO:0007669"/>
    <property type="project" value="TreeGrafter"/>
</dbReference>
<dbReference type="Ensembl" id="ENSPNYT00000006581.1">
    <property type="protein sequence ID" value="ENSPNYP00000006422.1"/>
    <property type="gene ID" value="ENSPNYG00000004945.1"/>
</dbReference>
<accession>A0A3B4F7C3</accession>
<dbReference type="GO" id="GO:0005635">
    <property type="term" value="C:nuclear envelope"/>
    <property type="evidence" value="ECO:0007669"/>
    <property type="project" value="TreeGrafter"/>
</dbReference>
<keyword evidence="4 5" id="KW-0472">Membrane</keyword>
<dbReference type="GO" id="GO:0004364">
    <property type="term" value="F:glutathione transferase activity"/>
    <property type="evidence" value="ECO:0007669"/>
    <property type="project" value="TreeGrafter"/>
</dbReference>
<organism evidence="6">
    <name type="scientific">Pundamilia nyererei</name>
    <dbReference type="NCBI Taxonomy" id="303518"/>
    <lineage>
        <taxon>Eukaryota</taxon>
        <taxon>Metazoa</taxon>
        <taxon>Chordata</taxon>
        <taxon>Craniata</taxon>
        <taxon>Vertebrata</taxon>
        <taxon>Euteleostomi</taxon>
        <taxon>Actinopterygii</taxon>
        <taxon>Neopterygii</taxon>
        <taxon>Teleostei</taxon>
        <taxon>Neoteleostei</taxon>
        <taxon>Acanthomorphata</taxon>
        <taxon>Ovalentaria</taxon>
        <taxon>Cichlomorphae</taxon>
        <taxon>Cichliformes</taxon>
        <taxon>Cichlidae</taxon>
        <taxon>African cichlids</taxon>
        <taxon>Pseudocrenilabrinae</taxon>
        <taxon>Haplochromini</taxon>
        <taxon>Pundamilia</taxon>
    </lineage>
</organism>
<dbReference type="STRING" id="303518.ENSPNYP00000006422"/>
<dbReference type="Gene3D" id="1.20.120.550">
    <property type="entry name" value="Membrane associated eicosanoid/glutathione metabolism-like domain"/>
    <property type="match status" value="1"/>
</dbReference>
<dbReference type="GO" id="GO:0016020">
    <property type="term" value="C:membrane"/>
    <property type="evidence" value="ECO:0007669"/>
    <property type="project" value="UniProtKB-SubCell"/>
</dbReference>
<comment type="subcellular location">
    <subcellularLocation>
        <location evidence="1">Membrane</location>
        <topology evidence="1">Multi-pass membrane protein</topology>
    </subcellularLocation>
</comment>
<dbReference type="InterPro" id="IPR001129">
    <property type="entry name" value="Membr-assoc_MAPEG"/>
</dbReference>
<dbReference type="AlphaFoldDB" id="A0A3B4F7C3"/>
<keyword evidence="2 5" id="KW-0812">Transmembrane</keyword>
<evidence type="ECO:0000256" key="4">
    <source>
        <dbReference type="ARBA" id="ARBA00023136"/>
    </source>
</evidence>
<evidence type="ECO:0000256" key="5">
    <source>
        <dbReference type="SAM" id="Phobius"/>
    </source>
</evidence>
<dbReference type="PANTHER" id="PTHR10250:SF19">
    <property type="entry name" value="MICROSOMAL GLUTATHIONE S-TRANSFERASE 3B"/>
    <property type="match status" value="1"/>
</dbReference>
<dbReference type="SUPFAM" id="SSF161084">
    <property type="entry name" value="MAPEG domain-like"/>
    <property type="match status" value="1"/>
</dbReference>
<keyword evidence="3 5" id="KW-1133">Transmembrane helix</keyword>
<evidence type="ECO:0000313" key="6">
    <source>
        <dbReference type="Ensembl" id="ENSPNYP00000006422.1"/>
    </source>
</evidence>
<proteinExistence type="predicted"/>
<dbReference type="GeneTree" id="ENSGT00940000165706"/>
<name>A0A3B4F7C3_9CICH</name>
<dbReference type="GO" id="GO:0006691">
    <property type="term" value="P:leukotriene metabolic process"/>
    <property type="evidence" value="ECO:0007669"/>
    <property type="project" value="UniProtKB-ARBA"/>
</dbReference>
<dbReference type="GO" id="GO:0004602">
    <property type="term" value="F:glutathione peroxidase activity"/>
    <property type="evidence" value="ECO:0007669"/>
    <property type="project" value="TreeGrafter"/>
</dbReference>